<dbReference type="Pfam" id="PF06777">
    <property type="entry name" value="HBB"/>
    <property type="match status" value="1"/>
</dbReference>
<dbReference type="FunFam" id="1.10.275.40:FF:000001">
    <property type="entry name" value="DNA repair helicase (Rad3)"/>
    <property type="match status" value="1"/>
</dbReference>
<dbReference type="EnsemblMetazoa" id="XM_022797537">
    <property type="protein sequence ID" value="XP_022653272"/>
    <property type="gene ID" value="LOC111247020"/>
</dbReference>
<evidence type="ECO:0000259" key="27">
    <source>
        <dbReference type="PROSITE" id="PS51193"/>
    </source>
</evidence>
<evidence type="ECO:0000256" key="6">
    <source>
        <dbReference type="ARBA" id="ARBA00022723"/>
    </source>
</evidence>
<accession>A0A7M7JKD8</accession>
<evidence type="ECO:0000256" key="21">
    <source>
        <dbReference type="ARBA" id="ARBA00048954"/>
    </source>
</evidence>
<evidence type="ECO:0000256" key="15">
    <source>
        <dbReference type="ARBA" id="ARBA00023125"/>
    </source>
</evidence>
<keyword evidence="5" id="KW-0004">4Fe-4S</keyword>
<dbReference type="InterPro" id="IPR001945">
    <property type="entry name" value="RAD3/XPD"/>
</dbReference>
<evidence type="ECO:0000256" key="18">
    <source>
        <dbReference type="ARBA" id="ARBA00023235"/>
    </source>
</evidence>
<dbReference type="EC" id="5.6.2.3" evidence="20"/>
<keyword evidence="18" id="KW-0413">Isomerase</keyword>
<dbReference type="GO" id="GO:0006366">
    <property type="term" value="P:transcription by RNA polymerase II"/>
    <property type="evidence" value="ECO:0007669"/>
    <property type="project" value="TreeGrafter"/>
</dbReference>
<comment type="catalytic activity">
    <reaction evidence="21">
        <text>ATP + H2O = ADP + phosphate + H(+)</text>
        <dbReference type="Rhea" id="RHEA:13065"/>
        <dbReference type="ChEBI" id="CHEBI:15377"/>
        <dbReference type="ChEBI" id="CHEBI:15378"/>
        <dbReference type="ChEBI" id="CHEBI:30616"/>
        <dbReference type="ChEBI" id="CHEBI:43474"/>
        <dbReference type="ChEBI" id="CHEBI:456216"/>
        <dbReference type="EC" id="5.6.2.3"/>
    </reaction>
</comment>
<dbReference type="SMART" id="SM00488">
    <property type="entry name" value="DEXDc2"/>
    <property type="match status" value="1"/>
</dbReference>
<dbReference type="GO" id="GO:0043139">
    <property type="term" value="F:5'-3' DNA helicase activity"/>
    <property type="evidence" value="ECO:0007669"/>
    <property type="project" value="UniProtKB-EC"/>
</dbReference>
<evidence type="ECO:0000256" key="1">
    <source>
        <dbReference type="ARBA" id="ARBA00001966"/>
    </source>
</evidence>
<dbReference type="InterPro" id="IPR010643">
    <property type="entry name" value="HBB"/>
</dbReference>
<dbReference type="Proteomes" id="UP000594260">
    <property type="component" value="Unplaced"/>
</dbReference>
<evidence type="ECO:0000256" key="22">
    <source>
        <dbReference type="ARBA" id="ARBA00078828"/>
    </source>
</evidence>
<dbReference type="RefSeq" id="XP_022653272.1">
    <property type="nucleotide sequence ID" value="XM_022797537.1"/>
</dbReference>
<proteinExistence type="inferred from homology"/>
<dbReference type="InterPro" id="IPR010614">
    <property type="entry name" value="RAD3-like_helicase_DEAD"/>
</dbReference>
<dbReference type="InParanoid" id="A0A7M7JKD8"/>
<dbReference type="AlphaFoldDB" id="A0A7M7JKD8"/>
<keyword evidence="8" id="KW-0227">DNA damage</keyword>
<evidence type="ECO:0000256" key="4">
    <source>
        <dbReference type="ARBA" id="ARBA00014344"/>
    </source>
</evidence>
<evidence type="ECO:0000256" key="3">
    <source>
        <dbReference type="ARBA" id="ARBA00009146"/>
    </source>
</evidence>
<evidence type="ECO:0000256" key="11">
    <source>
        <dbReference type="ARBA" id="ARBA00022840"/>
    </source>
</evidence>
<dbReference type="FunCoup" id="A0A7M7JKD8">
    <property type="interactions" value="1580"/>
</dbReference>
<keyword evidence="6" id="KW-0479">Metal-binding</keyword>
<keyword evidence="17" id="KW-0234">DNA repair</keyword>
<dbReference type="Gene3D" id="1.10.275.30">
    <property type="match status" value="1"/>
</dbReference>
<evidence type="ECO:0000256" key="17">
    <source>
        <dbReference type="ARBA" id="ARBA00023204"/>
    </source>
</evidence>
<feature type="domain" description="Helicase ATP-binding" evidence="27">
    <location>
        <begin position="7"/>
        <end position="291"/>
    </location>
</feature>
<evidence type="ECO:0000256" key="7">
    <source>
        <dbReference type="ARBA" id="ARBA00022741"/>
    </source>
</evidence>
<evidence type="ECO:0000256" key="24">
    <source>
        <dbReference type="ARBA" id="ARBA00081072"/>
    </source>
</evidence>
<sequence>MRIDVDGLEVLFPYGYIYPEQYSYMLELKHCLDAKGHGVLEMPSGTGKTVTLLSLIVAYQKAHPQRVSKLVYCSRTLPEIEKVVEEVRRLREYYRKEGAVASNPSHDILALCLTSRKNLCIHPVVSEERDGRVVDAKCYAMTSAYRRGEESEPETAGAGTCTFYESFDTHGREMVLPPGVYGIDDLKEYGHRNYWCPYFTARNAIMHANVVIYSYHYLLDPKIAEIVSKDLSCSSVVVFDEAHNIDNVCIDAMSVTINRKMLDIINANLVVVENRVRHIRQTDAGQLQEEYNKLVAGLRTAAQARATDIIMPNPVLPDEVLQEAVPGTIRTAEHFTAFLRRLYEYVKYRMRTTHVIQESPAAFLKDINKQVCIERKPLRFCAERLASLLRSLEISDVANFSPLVRLCHFATLISTYTKGFTLIIEPYDDRTPNIPNCTLQLSCMDASIAIRPVFERFQSVIITSGTLSPLDMYPKILAFHPIVMASFTMTLARPSICPIVISKGNDQVAISSRYENRDDMAVIRNYGNLLVEMCGAVPDGIVVFFTSYQYLENVVASWYEQGIVDQVLRRKLLFIETQDSAETSLALLHYVRAVESGRGAVLLSVARGKVSEGVDFDHHLGRAVLMFGIPYVFTQSRVLRARLEFLRDQFQIKENDFLTFDAMRHAAQCVGRALRGKTDYGVMVFADKRFSRHDKKSKLPRWIQEYLTDSLCNLSTEEGVQVVKKFLRQMAQPFTREDQLGLSLLTAEQLNDEELKKKIKQKIMEFSTAGG</sequence>
<dbReference type="SUPFAM" id="SSF52540">
    <property type="entry name" value="P-loop containing nucleoside triphosphate hydrolases"/>
    <property type="match status" value="1"/>
</dbReference>
<dbReference type="Gene3D" id="3.40.50.300">
    <property type="entry name" value="P-loop containing nucleotide triphosphate hydrolases"/>
    <property type="match status" value="3"/>
</dbReference>
<evidence type="ECO:0000256" key="16">
    <source>
        <dbReference type="ARBA" id="ARBA00023163"/>
    </source>
</evidence>
<keyword evidence="9" id="KW-0378">Hydrolase</keyword>
<dbReference type="RefSeq" id="XP_022653271.1">
    <property type="nucleotide sequence ID" value="XM_022797536.1"/>
</dbReference>
<keyword evidence="10" id="KW-0347">Helicase</keyword>
<dbReference type="InterPro" id="IPR006554">
    <property type="entry name" value="Helicase-like_DEXD_c2"/>
</dbReference>
<keyword evidence="13" id="KW-0411">Iron-sulfur</keyword>
<keyword evidence="14" id="KW-0805">Transcription regulation</keyword>
<dbReference type="InterPro" id="IPR045028">
    <property type="entry name" value="DinG/Rad3-like"/>
</dbReference>
<dbReference type="InterPro" id="IPR027417">
    <property type="entry name" value="P-loop_NTPase"/>
</dbReference>
<dbReference type="PANTHER" id="PTHR11472:SF1">
    <property type="entry name" value="GENERAL TRANSCRIPTION AND DNA REPAIR FACTOR IIH HELICASE SUBUNIT XPD"/>
    <property type="match status" value="1"/>
</dbReference>
<dbReference type="InterPro" id="IPR013020">
    <property type="entry name" value="Rad3/Chl1-like"/>
</dbReference>
<dbReference type="Pfam" id="PF13307">
    <property type="entry name" value="Helicase_C_2"/>
    <property type="match status" value="1"/>
</dbReference>
<keyword evidence="7" id="KW-0547">Nucleotide-binding</keyword>
<dbReference type="PRINTS" id="PR00852">
    <property type="entry name" value="XRODRMPGMNTD"/>
</dbReference>
<keyword evidence="11" id="KW-0067">ATP-binding</keyword>
<keyword evidence="16" id="KW-0804">Transcription</keyword>
<dbReference type="FunFam" id="3.40.50.300:FF:000128">
    <property type="entry name" value="Putative DNA repair helicase RAD3"/>
    <property type="match status" value="1"/>
</dbReference>
<comment type="subcellular location">
    <subcellularLocation>
        <location evidence="2">Nucleus</location>
    </subcellularLocation>
</comment>
<evidence type="ECO:0000256" key="13">
    <source>
        <dbReference type="ARBA" id="ARBA00023014"/>
    </source>
</evidence>
<keyword evidence="29" id="KW-1185">Reference proteome</keyword>
<comment type="similarity">
    <text evidence="3">Belongs to the helicase family. RAD3/XPD subfamily.</text>
</comment>
<dbReference type="GO" id="GO:0046872">
    <property type="term" value="F:metal ion binding"/>
    <property type="evidence" value="ECO:0007669"/>
    <property type="project" value="UniProtKB-KW"/>
</dbReference>
<dbReference type="PROSITE" id="PS00690">
    <property type="entry name" value="DEAH_ATP_HELICASE"/>
    <property type="match status" value="1"/>
</dbReference>
<dbReference type="FunFam" id="3.40.50.300:FF:000135">
    <property type="entry name" value="DNA repair helicase RAD3, putative"/>
    <property type="match status" value="1"/>
</dbReference>
<keyword evidence="19" id="KW-0539">Nucleus</keyword>
<dbReference type="GO" id="GO:0016818">
    <property type="term" value="F:hydrolase activity, acting on acid anhydrides, in phosphorus-containing anhydrides"/>
    <property type="evidence" value="ECO:0007669"/>
    <property type="project" value="InterPro"/>
</dbReference>
<dbReference type="Pfam" id="PF06733">
    <property type="entry name" value="DEAD_2"/>
    <property type="match status" value="1"/>
</dbReference>
<evidence type="ECO:0000256" key="19">
    <source>
        <dbReference type="ARBA" id="ARBA00023242"/>
    </source>
</evidence>
<dbReference type="GO" id="GO:0045951">
    <property type="term" value="P:positive regulation of mitotic recombination"/>
    <property type="evidence" value="ECO:0007669"/>
    <property type="project" value="TreeGrafter"/>
</dbReference>
<evidence type="ECO:0000256" key="8">
    <source>
        <dbReference type="ARBA" id="ARBA00022763"/>
    </source>
</evidence>
<keyword evidence="12" id="KW-0408">Iron</keyword>
<dbReference type="InterPro" id="IPR014013">
    <property type="entry name" value="Helic_SF1/SF2_ATP-bd_DinG/Rad3"/>
</dbReference>
<dbReference type="CTD" id="37414"/>
<dbReference type="InterPro" id="IPR002464">
    <property type="entry name" value="DNA/RNA_helicase_DEAH_CS"/>
</dbReference>
<evidence type="ECO:0000256" key="5">
    <source>
        <dbReference type="ARBA" id="ARBA00022485"/>
    </source>
</evidence>
<dbReference type="EnsemblMetazoa" id="XM_022797536">
    <property type="protein sequence ID" value="XP_022653271"/>
    <property type="gene ID" value="LOC111247020"/>
</dbReference>
<dbReference type="FunFam" id="3.40.50.300:FF:000381">
    <property type="entry name" value="TFIIH basal transcription factor complex helicase subunit"/>
    <property type="match status" value="1"/>
</dbReference>
<dbReference type="KEGG" id="vde:111247020"/>
<dbReference type="NCBIfam" id="TIGR00604">
    <property type="entry name" value="rad3"/>
    <property type="match status" value="1"/>
</dbReference>
<evidence type="ECO:0000313" key="28">
    <source>
        <dbReference type="EnsemblMetazoa" id="XP_022653272"/>
    </source>
</evidence>
<evidence type="ECO:0000256" key="2">
    <source>
        <dbReference type="ARBA" id="ARBA00004123"/>
    </source>
</evidence>
<dbReference type="GO" id="GO:0035315">
    <property type="term" value="P:hair cell differentiation"/>
    <property type="evidence" value="ECO:0007669"/>
    <property type="project" value="UniProtKB-ARBA"/>
</dbReference>
<dbReference type="PROSITE" id="PS51193">
    <property type="entry name" value="HELICASE_ATP_BIND_2"/>
    <property type="match status" value="1"/>
</dbReference>
<name>A0A7M7JKD8_VARDE</name>
<dbReference type="OMA" id="WQTMGIL"/>
<evidence type="ECO:0000256" key="10">
    <source>
        <dbReference type="ARBA" id="ARBA00022806"/>
    </source>
</evidence>
<dbReference type="GO" id="GO:0006289">
    <property type="term" value="P:nucleotide-excision repair"/>
    <property type="evidence" value="ECO:0007669"/>
    <property type="project" value="InterPro"/>
</dbReference>
<evidence type="ECO:0000256" key="20">
    <source>
        <dbReference type="ARBA" id="ARBA00044969"/>
    </source>
</evidence>
<evidence type="ECO:0000256" key="9">
    <source>
        <dbReference type="ARBA" id="ARBA00022801"/>
    </source>
</evidence>
<reference evidence="28" key="1">
    <citation type="submission" date="2021-01" db="UniProtKB">
        <authorList>
            <consortium name="EnsemblMetazoa"/>
        </authorList>
    </citation>
    <scope>IDENTIFICATION</scope>
</reference>
<dbReference type="GO" id="GO:0005634">
    <property type="term" value="C:nucleus"/>
    <property type="evidence" value="ECO:0007669"/>
    <property type="project" value="UniProtKB-SubCell"/>
</dbReference>
<protein>
    <recommendedName>
        <fullName evidence="4">General transcription and DNA repair factor IIH helicase subunit XPD</fullName>
        <ecNumber evidence="20">5.6.2.3</ecNumber>
    </recommendedName>
    <alternativeName>
        <fullName evidence="23">CXPD</fullName>
    </alternativeName>
    <alternativeName>
        <fullName evidence="24">DNA 5'-3' helicase XPD</fullName>
    </alternativeName>
    <alternativeName>
        <fullName evidence="22">DNA excision repair protein ERCC-2</fullName>
    </alternativeName>
    <alternativeName>
        <fullName evidence="25">DNA repair protein complementing XP-D cells</fullName>
    </alternativeName>
    <alternativeName>
        <fullName evidence="26">Xeroderma pigmentosum group D-complementing protein</fullName>
    </alternativeName>
</protein>
<dbReference type="GO" id="GO:0051539">
    <property type="term" value="F:4 iron, 4 sulfur cluster binding"/>
    <property type="evidence" value="ECO:0007669"/>
    <property type="project" value="UniProtKB-KW"/>
</dbReference>
<comment type="cofactor">
    <cofactor evidence="1">
        <name>[4Fe-4S] cluster</name>
        <dbReference type="ChEBI" id="CHEBI:49883"/>
    </cofactor>
</comment>
<dbReference type="GO" id="GO:0005524">
    <property type="term" value="F:ATP binding"/>
    <property type="evidence" value="ECO:0007669"/>
    <property type="project" value="UniProtKB-KW"/>
</dbReference>
<evidence type="ECO:0000256" key="12">
    <source>
        <dbReference type="ARBA" id="ARBA00023004"/>
    </source>
</evidence>
<dbReference type="SMART" id="SM00491">
    <property type="entry name" value="HELICc2"/>
    <property type="match status" value="1"/>
</dbReference>
<dbReference type="GeneID" id="111247020"/>
<evidence type="ECO:0000313" key="29">
    <source>
        <dbReference type="Proteomes" id="UP000594260"/>
    </source>
</evidence>
<dbReference type="GO" id="GO:0003684">
    <property type="term" value="F:damaged DNA binding"/>
    <property type="evidence" value="ECO:0007669"/>
    <property type="project" value="TreeGrafter"/>
</dbReference>
<dbReference type="FunFam" id="1.10.30.20:FF:000001">
    <property type="entry name" value="DNA repair helicase rad15"/>
    <property type="match status" value="1"/>
</dbReference>
<evidence type="ECO:0000256" key="25">
    <source>
        <dbReference type="ARBA" id="ARBA00081188"/>
    </source>
</evidence>
<evidence type="ECO:0000256" key="23">
    <source>
        <dbReference type="ARBA" id="ARBA00079246"/>
    </source>
</evidence>
<organism evidence="28 29">
    <name type="scientific">Varroa destructor</name>
    <name type="common">Honeybee mite</name>
    <dbReference type="NCBI Taxonomy" id="109461"/>
    <lineage>
        <taxon>Eukaryota</taxon>
        <taxon>Metazoa</taxon>
        <taxon>Ecdysozoa</taxon>
        <taxon>Arthropoda</taxon>
        <taxon>Chelicerata</taxon>
        <taxon>Arachnida</taxon>
        <taxon>Acari</taxon>
        <taxon>Parasitiformes</taxon>
        <taxon>Mesostigmata</taxon>
        <taxon>Gamasina</taxon>
        <taxon>Dermanyssoidea</taxon>
        <taxon>Varroidae</taxon>
        <taxon>Varroa</taxon>
    </lineage>
</organism>
<dbReference type="OrthoDB" id="272481at2759"/>
<dbReference type="PANTHER" id="PTHR11472">
    <property type="entry name" value="DNA REPAIR DEAD HELICASE RAD3/XP-D SUBFAMILY MEMBER"/>
    <property type="match status" value="1"/>
</dbReference>
<dbReference type="InterPro" id="IPR006555">
    <property type="entry name" value="ATP-dep_Helicase_C"/>
</dbReference>
<evidence type="ECO:0000256" key="14">
    <source>
        <dbReference type="ARBA" id="ARBA00023015"/>
    </source>
</evidence>
<keyword evidence="15" id="KW-0238">DNA-binding</keyword>
<dbReference type="CDD" id="cd18788">
    <property type="entry name" value="SF2_C_XPD"/>
    <property type="match status" value="1"/>
</dbReference>
<evidence type="ECO:0000256" key="26">
    <source>
        <dbReference type="ARBA" id="ARBA00082576"/>
    </source>
</evidence>